<organism evidence="1 2">
    <name type="scientific">Wenyingzhuangia marina</name>
    <dbReference type="NCBI Taxonomy" id="1195760"/>
    <lineage>
        <taxon>Bacteria</taxon>
        <taxon>Pseudomonadati</taxon>
        <taxon>Bacteroidota</taxon>
        <taxon>Flavobacteriia</taxon>
        <taxon>Flavobacteriales</taxon>
        <taxon>Flavobacteriaceae</taxon>
        <taxon>Wenyingzhuangia</taxon>
    </lineage>
</organism>
<accession>A0A1M5VM48</accession>
<name>A0A1M5VM48_9FLAO</name>
<evidence type="ECO:0000313" key="1">
    <source>
        <dbReference type="EMBL" id="SHH76124.1"/>
    </source>
</evidence>
<proteinExistence type="predicted"/>
<dbReference type="EMBL" id="FQXQ01000003">
    <property type="protein sequence ID" value="SHH76124.1"/>
    <property type="molecule type" value="Genomic_DNA"/>
</dbReference>
<dbReference type="Proteomes" id="UP000184109">
    <property type="component" value="Unassembled WGS sequence"/>
</dbReference>
<keyword evidence="2" id="KW-1185">Reference proteome</keyword>
<reference evidence="2" key="1">
    <citation type="submission" date="2016-11" db="EMBL/GenBank/DDBJ databases">
        <authorList>
            <person name="Varghese N."/>
            <person name="Submissions S."/>
        </authorList>
    </citation>
    <scope>NUCLEOTIDE SEQUENCE [LARGE SCALE GENOMIC DNA]</scope>
    <source>
        <strain evidence="2">DSM 100572</strain>
    </source>
</reference>
<evidence type="ECO:0000313" key="2">
    <source>
        <dbReference type="Proteomes" id="UP000184109"/>
    </source>
</evidence>
<gene>
    <name evidence="1" type="ORF">SAMN05444281_1899</name>
</gene>
<dbReference type="AlphaFoldDB" id="A0A1M5VM48"/>
<sequence length="44" mass="5396">MIYLMLFSKTLKFDEGKYVKNLLYTFFICFISTDEKIRKTTYEI</sequence>
<protein>
    <submittedName>
        <fullName evidence="1">Uncharacterized protein</fullName>
    </submittedName>
</protein>